<evidence type="ECO:0000313" key="2">
    <source>
        <dbReference type="EMBL" id="KAA0590251.1"/>
    </source>
</evidence>
<sequence>MLKWVKAALVSLTMMSAGSAWATENFQWSSPTGILFFGSGMLPPTTPGGTFGLRSVFAYNSSLHDQSGHKIDNNFGQFVNVTTPSYIRMTDIEILGAKWGFLIAQPIETINGGFDVHAPRGTMGLHDAKTGFADTTIEPFLLQWHFDDVFVNTGVAIQPPVGSYSTHTLFNPGNNYWTFGPHAAVTYISPSGFEASSMVRVDFNTTNPTTHYHTGTELKIEAALGQHFGDFTVGPVGVLYQQIQDDSAASLTSTVRSRVYSAGLSVNFMRRGFPFTLQGTLLQDFGAESHTQGTSLALRSGWTF</sequence>
<accession>A0A5A9G7G7</accession>
<dbReference type="InterPro" id="IPR025737">
    <property type="entry name" value="FApF"/>
</dbReference>
<dbReference type="Pfam" id="PF13557">
    <property type="entry name" value="Phenol_MetA_deg"/>
    <property type="match status" value="1"/>
</dbReference>
<evidence type="ECO:0000313" key="3">
    <source>
        <dbReference type="Proteomes" id="UP000324927"/>
    </source>
</evidence>
<keyword evidence="3" id="KW-1185">Reference proteome</keyword>
<reference evidence="2 3" key="1">
    <citation type="submission" date="2019-08" db="EMBL/GenBank/DDBJ databases">
        <authorList>
            <person name="Grouzdev D."/>
            <person name="Tikhonova E."/>
            <person name="Kravchenko I."/>
        </authorList>
    </citation>
    <scope>NUCLEOTIDE SEQUENCE [LARGE SCALE GENOMIC DNA]</scope>
    <source>
        <strain evidence="2 3">59b</strain>
    </source>
</reference>
<feature type="signal peptide" evidence="1">
    <location>
        <begin position="1"/>
        <end position="22"/>
    </location>
</feature>
<feature type="chain" id="PRO_5022680906" description="Transporter" evidence="1">
    <location>
        <begin position="23"/>
        <end position="304"/>
    </location>
</feature>
<protein>
    <recommendedName>
        <fullName evidence="4">Transporter</fullName>
    </recommendedName>
</protein>
<name>A0A5A9G7G7_AZOLI</name>
<proteinExistence type="predicted"/>
<comment type="caution">
    <text evidence="2">The sequence shown here is derived from an EMBL/GenBank/DDBJ whole genome shotgun (WGS) entry which is preliminary data.</text>
</comment>
<evidence type="ECO:0000256" key="1">
    <source>
        <dbReference type="SAM" id="SignalP"/>
    </source>
</evidence>
<gene>
    <name evidence="2" type="ORF">FZ942_31695</name>
</gene>
<keyword evidence="1" id="KW-0732">Signal</keyword>
<dbReference type="EMBL" id="VTTN01000023">
    <property type="protein sequence ID" value="KAA0590251.1"/>
    <property type="molecule type" value="Genomic_DNA"/>
</dbReference>
<dbReference type="OrthoDB" id="109533at2"/>
<evidence type="ECO:0008006" key="4">
    <source>
        <dbReference type="Google" id="ProtNLM"/>
    </source>
</evidence>
<organism evidence="2 3">
    <name type="scientific">Azospirillum lipoferum</name>
    <dbReference type="NCBI Taxonomy" id="193"/>
    <lineage>
        <taxon>Bacteria</taxon>
        <taxon>Pseudomonadati</taxon>
        <taxon>Pseudomonadota</taxon>
        <taxon>Alphaproteobacteria</taxon>
        <taxon>Rhodospirillales</taxon>
        <taxon>Azospirillaceae</taxon>
        <taxon>Azospirillum</taxon>
    </lineage>
</organism>
<dbReference type="AlphaFoldDB" id="A0A5A9G7G7"/>
<dbReference type="RefSeq" id="WP_149235035.1">
    <property type="nucleotide sequence ID" value="NZ_JALJXJ010000023.1"/>
</dbReference>
<dbReference type="Proteomes" id="UP000324927">
    <property type="component" value="Unassembled WGS sequence"/>
</dbReference>